<keyword evidence="2" id="KW-1185">Reference proteome</keyword>
<comment type="caution">
    <text evidence="1">The sequence shown here is derived from an EMBL/GenBank/DDBJ whole genome shotgun (WGS) entry which is preliminary data.</text>
</comment>
<gene>
    <name evidence="1" type="ORF">CDAR_540571</name>
</gene>
<dbReference type="AlphaFoldDB" id="A0AAV4VLI4"/>
<dbReference type="EMBL" id="BPLQ01013300">
    <property type="protein sequence ID" value="GIY71212.1"/>
    <property type="molecule type" value="Genomic_DNA"/>
</dbReference>
<accession>A0AAV4VLI4</accession>
<evidence type="ECO:0000313" key="1">
    <source>
        <dbReference type="EMBL" id="GIY71212.1"/>
    </source>
</evidence>
<evidence type="ECO:0000313" key="2">
    <source>
        <dbReference type="Proteomes" id="UP001054837"/>
    </source>
</evidence>
<organism evidence="1 2">
    <name type="scientific">Caerostris darwini</name>
    <dbReference type="NCBI Taxonomy" id="1538125"/>
    <lineage>
        <taxon>Eukaryota</taxon>
        <taxon>Metazoa</taxon>
        <taxon>Ecdysozoa</taxon>
        <taxon>Arthropoda</taxon>
        <taxon>Chelicerata</taxon>
        <taxon>Arachnida</taxon>
        <taxon>Araneae</taxon>
        <taxon>Araneomorphae</taxon>
        <taxon>Entelegynae</taxon>
        <taxon>Araneoidea</taxon>
        <taxon>Araneidae</taxon>
        <taxon>Caerostris</taxon>
    </lineage>
</organism>
<sequence length="213" mass="24408">MHSNGHCSGGESLSFRMRSEENQHLSIRNIRKLFRPCDEWTLLPIEGIMDINCLQVPVERQKTMNVPTSKIILKRQLPYYAPLIYLPHSRAIDCQSPSSSPGPLNLLQHNTHSNGHCLGSESLPSWMRPEEDQHLSIRNIRKLFRRRDKWTPLPFEGDNRCQLSTSSCGEVFQKDVSPQEAKINIAPSWRYLSHSLGEGDHFDFPPAMTDDGF</sequence>
<dbReference type="Proteomes" id="UP001054837">
    <property type="component" value="Unassembled WGS sequence"/>
</dbReference>
<protein>
    <submittedName>
        <fullName evidence="1">Uncharacterized protein</fullName>
    </submittedName>
</protein>
<name>A0AAV4VLI4_9ARAC</name>
<reference evidence="1 2" key="1">
    <citation type="submission" date="2021-06" db="EMBL/GenBank/DDBJ databases">
        <title>Caerostris darwini draft genome.</title>
        <authorList>
            <person name="Kono N."/>
            <person name="Arakawa K."/>
        </authorList>
    </citation>
    <scope>NUCLEOTIDE SEQUENCE [LARGE SCALE GENOMIC DNA]</scope>
</reference>
<proteinExistence type="predicted"/>